<organism evidence="3 4">
    <name type="scientific">Poriferisphaera corsica</name>
    <dbReference type="NCBI Taxonomy" id="2528020"/>
    <lineage>
        <taxon>Bacteria</taxon>
        <taxon>Pseudomonadati</taxon>
        <taxon>Planctomycetota</taxon>
        <taxon>Phycisphaerae</taxon>
        <taxon>Phycisphaerales</taxon>
        <taxon>Phycisphaeraceae</taxon>
        <taxon>Poriferisphaera</taxon>
    </lineage>
</organism>
<reference evidence="3 4" key="1">
    <citation type="submission" date="2019-02" db="EMBL/GenBank/DDBJ databases">
        <title>Deep-cultivation of Planctomycetes and their phenomic and genomic characterization uncovers novel biology.</title>
        <authorList>
            <person name="Wiegand S."/>
            <person name="Jogler M."/>
            <person name="Boedeker C."/>
            <person name="Pinto D."/>
            <person name="Vollmers J."/>
            <person name="Rivas-Marin E."/>
            <person name="Kohn T."/>
            <person name="Peeters S.H."/>
            <person name="Heuer A."/>
            <person name="Rast P."/>
            <person name="Oberbeckmann S."/>
            <person name="Bunk B."/>
            <person name="Jeske O."/>
            <person name="Meyerdierks A."/>
            <person name="Storesund J.E."/>
            <person name="Kallscheuer N."/>
            <person name="Luecker S."/>
            <person name="Lage O.M."/>
            <person name="Pohl T."/>
            <person name="Merkel B.J."/>
            <person name="Hornburger P."/>
            <person name="Mueller R.-W."/>
            <person name="Bruemmer F."/>
            <person name="Labrenz M."/>
            <person name="Spormann A.M."/>
            <person name="Op den Camp H."/>
            <person name="Overmann J."/>
            <person name="Amann R."/>
            <person name="Jetten M.S.M."/>
            <person name="Mascher T."/>
            <person name="Medema M.H."/>
            <person name="Devos D.P."/>
            <person name="Kaster A.-K."/>
            <person name="Ovreas L."/>
            <person name="Rohde M."/>
            <person name="Galperin M.Y."/>
            <person name="Jogler C."/>
        </authorList>
    </citation>
    <scope>NUCLEOTIDE SEQUENCE [LARGE SCALE GENOMIC DNA]</scope>
    <source>
        <strain evidence="3 4">KS4</strain>
    </source>
</reference>
<evidence type="ECO:0000313" key="4">
    <source>
        <dbReference type="Proteomes" id="UP000317369"/>
    </source>
</evidence>
<dbReference type="KEGG" id="pcor:KS4_33570"/>
<dbReference type="Pfam" id="PF03602">
    <property type="entry name" value="Cons_hypoth95"/>
    <property type="match status" value="1"/>
</dbReference>
<keyword evidence="1 3" id="KW-0489">Methyltransferase</keyword>
<dbReference type="PANTHER" id="PTHR43542:SF1">
    <property type="entry name" value="METHYLTRANSFERASE"/>
    <property type="match status" value="1"/>
</dbReference>
<keyword evidence="2 3" id="KW-0808">Transferase</keyword>
<dbReference type="EC" id="2.1.1.171" evidence="3"/>
<dbReference type="OrthoDB" id="9803017at2"/>
<dbReference type="PANTHER" id="PTHR43542">
    <property type="entry name" value="METHYLTRANSFERASE"/>
    <property type="match status" value="1"/>
</dbReference>
<dbReference type="InterPro" id="IPR029063">
    <property type="entry name" value="SAM-dependent_MTases_sf"/>
</dbReference>
<dbReference type="Proteomes" id="UP000317369">
    <property type="component" value="Chromosome"/>
</dbReference>
<protein>
    <submittedName>
        <fullName evidence="3">Ribosomal RNA small subunit methyltransferase D</fullName>
        <ecNumber evidence="3">2.1.1.171</ecNumber>
    </submittedName>
</protein>
<accession>A0A517YYH6</accession>
<dbReference type="CDD" id="cd02440">
    <property type="entry name" value="AdoMet_MTases"/>
    <property type="match status" value="1"/>
</dbReference>
<dbReference type="PROSITE" id="PS00092">
    <property type="entry name" value="N6_MTASE"/>
    <property type="match status" value="1"/>
</dbReference>
<dbReference type="GO" id="GO:0003676">
    <property type="term" value="F:nucleic acid binding"/>
    <property type="evidence" value="ECO:0007669"/>
    <property type="project" value="InterPro"/>
</dbReference>
<dbReference type="AlphaFoldDB" id="A0A517YYH6"/>
<keyword evidence="4" id="KW-1185">Reference proteome</keyword>
<dbReference type="SUPFAM" id="SSF53335">
    <property type="entry name" value="S-adenosyl-L-methionine-dependent methyltransferases"/>
    <property type="match status" value="1"/>
</dbReference>
<proteinExistence type="predicted"/>
<dbReference type="EMBL" id="CP036425">
    <property type="protein sequence ID" value="QDU35276.1"/>
    <property type="molecule type" value="Genomic_DNA"/>
</dbReference>
<sequence length="230" mass="25615">MGIGGQGCEFAERVYNIGMRVIAGIHRGRKLIGPADEKTTRPITDRVKENLFNRLWAMGLLPDDPFAAMDEEDTEEVPAGPVLDVFSGTGSMGIEALSRGARTATFVDMDRDAVERLRTNLLELGEEDRGKVVQANAMTGTWVNMLPEKLYAMAFIDPPYRFMDHETHGEERERIVRMMGMLAGVVHDEGLMVLRLPELIGAPVVEGWGEPEPHHYGSMSLHFYEKSAGR</sequence>
<evidence type="ECO:0000256" key="2">
    <source>
        <dbReference type="ARBA" id="ARBA00022679"/>
    </source>
</evidence>
<evidence type="ECO:0000256" key="1">
    <source>
        <dbReference type="ARBA" id="ARBA00022603"/>
    </source>
</evidence>
<dbReference type="PIRSF" id="PIRSF004553">
    <property type="entry name" value="CHP00095"/>
    <property type="match status" value="1"/>
</dbReference>
<gene>
    <name evidence="3" type="primary">rsmD</name>
    <name evidence="3" type="ORF">KS4_33570</name>
</gene>
<dbReference type="GO" id="GO:0052913">
    <property type="term" value="F:16S rRNA (guanine(966)-N(2))-methyltransferase activity"/>
    <property type="evidence" value="ECO:0007669"/>
    <property type="project" value="UniProtKB-EC"/>
</dbReference>
<dbReference type="InterPro" id="IPR004398">
    <property type="entry name" value="RNA_MeTrfase_RsmD"/>
</dbReference>
<dbReference type="InterPro" id="IPR002052">
    <property type="entry name" value="DNA_methylase_N6_adenine_CS"/>
</dbReference>
<evidence type="ECO:0000313" key="3">
    <source>
        <dbReference type="EMBL" id="QDU35276.1"/>
    </source>
</evidence>
<dbReference type="Gene3D" id="3.40.50.150">
    <property type="entry name" value="Vaccinia Virus protein VP39"/>
    <property type="match status" value="1"/>
</dbReference>
<name>A0A517YYH6_9BACT</name>